<dbReference type="InterPro" id="IPR036852">
    <property type="entry name" value="Peptidase_S8/S53_dom_sf"/>
</dbReference>
<evidence type="ECO:0000313" key="3">
    <source>
        <dbReference type="EMBL" id="KAJ7702544.1"/>
    </source>
</evidence>
<organism evidence="3 4">
    <name type="scientific">Mycena metata</name>
    <dbReference type="NCBI Taxonomy" id="1033252"/>
    <lineage>
        <taxon>Eukaryota</taxon>
        <taxon>Fungi</taxon>
        <taxon>Dikarya</taxon>
        <taxon>Basidiomycota</taxon>
        <taxon>Agaricomycotina</taxon>
        <taxon>Agaricomycetes</taxon>
        <taxon>Agaricomycetidae</taxon>
        <taxon>Agaricales</taxon>
        <taxon>Marasmiineae</taxon>
        <taxon>Mycenaceae</taxon>
        <taxon>Mycena</taxon>
    </lineage>
</organism>
<proteinExistence type="predicted"/>
<accession>A0AAD7E1D4</accession>
<dbReference type="Proteomes" id="UP001215598">
    <property type="component" value="Unassembled WGS sequence"/>
</dbReference>
<gene>
    <name evidence="3" type="ORF">B0H16DRAFT_742329</name>
</gene>
<feature type="binding site" evidence="1">
    <location>
        <position position="38"/>
    </location>
    <ligand>
        <name>Ca(2+)</name>
        <dbReference type="ChEBI" id="CHEBI:29108"/>
    </ligand>
</feature>
<feature type="binding site" evidence="1">
    <location>
        <position position="61"/>
    </location>
    <ligand>
        <name>Ca(2+)</name>
        <dbReference type="ChEBI" id="CHEBI:29108"/>
    </ligand>
</feature>
<dbReference type="PROSITE" id="PS51695">
    <property type="entry name" value="SEDOLISIN"/>
    <property type="match status" value="1"/>
</dbReference>
<dbReference type="GO" id="GO:0006508">
    <property type="term" value="P:proteolysis"/>
    <property type="evidence" value="ECO:0007669"/>
    <property type="project" value="InterPro"/>
</dbReference>
<dbReference type="InterPro" id="IPR030400">
    <property type="entry name" value="Sedolisin_dom"/>
</dbReference>
<reference evidence="3" key="1">
    <citation type="submission" date="2023-03" db="EMBL/GenBank/DDBJ databases">
        <title>Massive genome expansion in bonnet fungi (Mycena s.s.) driven by repeated elements and novel gene families across ecological guilds.</title>
        <authorList>
            <consortium name="Lawrence Berkeley National Laboratory"/>
            <person name="Harder C.B."/>
            <person name="Miyauchi S."/>
            <person name="Viragh M."/>
            <person name="Kuo A."/>
            <person name="Thoen E."/>
            <person name="Andreopoulos B."/>
            <person name="Lu D."/>
            <person name="Skrede I."/>
            <person name="Drula E."/>
            <person name="Henrissat B."/>
            <person name="Morin E."/>
            <person name="Kohler A."/>
            <person name="Barry K."/>
            <person name="LaButti K."/>
            <person name="Morin E."/>
            <person name="Salamov A."/>
            <person name="Lipzen A."/>
            <person name="Mereny Z."/>
            <person name="Hegedus B."/>
            <person name="Baldrian P."/>
            <person name="Stursova M."/>
            <person name="Weitz H."/>
            <person name="Taylor A."/>
            <person name="Grigoriev I.V."/>
            <person name="Nagy L.G."/>
            <person name="Martin F."/>
            <person name="Kauserud H."/>
        </authorList>
    </citation>
    <scope>NUCLEOTIDE SEQUENCE</scope>
    <source>
        <strain evidence="3">CBHHK182m</strain>
    </source>
</reference>
<comment type="cofactor">
    <cofactor evidence="1">
        <name>Ca(2+)</name>
        <dbReference type="ChEBI" id="CHEBI:29108"/>
    </cofactor>
    <text evidence="1">Binds 1 Ca(2+) ion per subunit.</text>
</comment>
<dbReference type="GO" id="GO:0008240">
    <property type="term" value="F:tripeptidyl-peptidase activity"/>
    <property type="evidence" value="ECO:0007669"/>
    <property type="project" value="TreeGrafter"/>
</dbReference>
<keyword evidence="1" id="KW-0106">Calcium</keyword>
<dbReference type="Gene3D" id="3.40.50.200">
    <property type="entry name" value="Peptidase S8/S53 domain"/>
    <property type="match status" value="1"/>
</dbReference>
<dbReference type="InterPro" id="IPR050819">
    <property type="entry name" value="Tripeptidyl-peptidase_I"/>
</dbReference>
<feature type="binding site" evidence="1">
    <location>
        <position position="63"/>
    </location>
    <ligand>
        <name>Ca(2+)</name>
        <dbReference type="ChEBI" id="CHEBI:29108"/>
    </ligand>
</feature>
<dbReference type="AlphaFoldDB" id="A0AAD7E1D4"/>
<dbReference type="GO" id="GO:0004252">
    <property type="term" value="F:serine-type endopeptidase activity"/>
    <property type="evidence" value="ECO:0007669"/>
    <property type="project" value="InterPro"/>
</dbReference>
<dbReference type="PANTHER" id="PTHR14218">
    <property type="entry name" value="PROTEASE S8 TRIPEPTIDYL PEPTIDASE I CLN2"/>
    <property type="match status" value="1"/>
</dbReference>
<dbReference type="PANTHER" id="PTHR14218:SF15">
    <property type="entry name" value="TRIPEPTIDYL-PEPTIDASE 1"/>
    <property type="match status" value="1"/>
</dbReference>
<sequence>PAFASIIALINDCLIAAGKPVLGFLNPFIYASQSVFTDITVGHNSGTECPASTPAFDATTGWDPLTGVGTPLFDKLLAAALKA</sequence>
<evidence type="ECO:0000259" key="2">
    <source>
        <dbReference type="PROSITE" id="PS51695"/>
    </source>
</evidence>
<protein>
    <recommendedName>
        <fullName evidence="2">Peptidase S53 domain-containing protein</fullName>
    </recommendedName>
</protein>
<comment type="caution">
    <text evidence="3">The sequence shown here is derived from an EMBL/GenBank/DDBJ whole genome shotgun (WGS) entry which is preliminary data.</text>
</comment>
<feature type="binding site" evidence="1">
    <location>
        <position position="39"/>
    </location>
    <ligand>
        <name>Ca(2+)</name>
        <dbReference type="ChEBI" id="CHEBI:29108"/>
    </ligand>
</feature>
<dbReference type="EMBL" id="JARKIB010000515">
    <property type="protein sequence ID" value="KAJ7702544.1"/>
    <property type="molecule type" value="Genomic_DNA"/>
</dbReference>
<keyword evidence="1" id="KW-0479">Metal-binding</keyword>
<evidence type="ECO:0000256" key="1">
    <source>
        <dbReference type="PROSITE-ProRule" id="PRU01032"/>
    </source>
</evidence>
<keyword evidence="4" id="KW-1185">Reference proteome</keyword>
<feature type="non-terminal residue" evidence="3">
    <location>
        <position position="83"/>
    </location>
</feature>
<feature type="domain" description="Peptidase S53" evidence="2">
    <location>
        <begin position="1"/>
        <end position="83"/>
    </location>
</feature>
<dbReference type="GO" id="GO:0046872">
    <property type="term" value="F:metal ion binding"/>
    <property type="evidence" value="ECO:0007669"/>
    <property type="project" value="UniProtKB-UniRule"/>
</dbReference>
<name>A0AAD7E1D4_9AGAR</name>
<comment type="caution">
    <text evidence="1">Lacks conserved residue(s) required for the propagation of feature annotation.</text>
</comment>
<evidence type="ECO:0000313" key="4">
    <source>
        <dbReference type="Proteomes" id="UP001215598"/>
    </source>
</evidence>
<dbReference type="SUPFAM" id="SSF52743">
    <property type="entry name" value="Subtilisin-like"/>
    <property type="match status" value="1"/>
</dbReference>